<feature type="region of interest" description="Disordered" evidence="11">
    <location>
        <begin position="238"/>
        <end position="265"/>
    </location>
</feature>
<dbReference type="PANTHER" id="PTHR25466">
    <property type="entry name" value="T-LYMPHOCYTE ACTIVATION ANTIGEN"/>
    <property type="match status" value="1"/>
</dbReference>
<keyword evidence="3 12" id="KW-0812">Transmembrane</keyword>
<evidence type="ECO:0000256" key="2">
    <source>
        <dbReference type="ARBA" id="ARBA00022475"/>
    </source>
</evidence>
<evidence type="ECO:0000256" key="12">
    <source>
        <dbReference type="SAM" id="Phobius"/>
    </source>
</evidence>
<feature type="domain" description="Ig-like" evidence="13">
    <location>
        <begin position="413"/>
        <end position="510"/>
    </location>
</feature>
<keyword evidence="7" id="KW-1015">Disulfide bond</keyword>
<dbReference type="InterPro" id="IPR051713">
    <property type="entry name" value="T-cell_Activation_Regulation"/>
</dbReference>
<keyword evidence="10" id="KW-0393">Immunoglobulin domain</keyword>
<dbReference type="EMBL" id="SOYY01000014">
    <property type="protein sequence ID" value="KAA0712397.1"/>
    <property type="molecule type" value="Genomic_DNA"/>
</dbReference>
<evidence type="ECO:0000256" key="11">
    <source>
        <dbReference type="SAM" id="MobiDB-lite"/>
    </source>
</evidence>
<keyword evidence="6 12" id="KW-0472">Membrane</keyword>
<evidence type="ECO:0000313" key="14">
    <source>
        <dbReference type="EMBL" id="KAA0712397.1"/>
    </source>
</evidence>
<keyword evidence="9" id="KW-0325">Glycoprotein</keyword>
<keyword evidence="8" id="KW-0675">Receptor</keyword>
<evidence type="ECO:0000256" key="1">
    <source>
        <dbReference type="ARBA" id="ARBA00004251"/>
    </source>
</evidence>
<evidence type="ECO:0000256" key="10">
    <source>
        <dbReference type="ARBA" id="ARBA00023319"/>
    </source>
</evidence>
<dbReference type="InterPro" id="IPR006578">
    <property type="entry name" value="MADF-dom"/>
</dbReference>
<dbReference type="GO" id="GO:0042102">
    <property type="term" value="P:positive regulation of T cell proliferation"/>
    <property type="evidence" value="ECO:0007669"/>
    <property type="project" value="TreeGrafter"/>
</dbReference>
<evidence type="ECO:0000256" key="7">
    <source>
        <dbReference type="ARBA" id="ARBA00023157"/>
    </source>
</evidence>
<dbReference type="GO" id="GO:0071222">
    <property type="term" value="P:cellular response to lipopolysaccharide"/>
    <property type="evidence" value="ECO:0007669"/>
    <property type="project" value="TreeGrafter"/>
</dbReference>
<feature type="domain" description="Ig-like" evidence="13">
    <location>
        <begin position="304"/>
        <end position="390"/>
    </location>
</feature>
<proteinExistence type="predicted"/>
<dbReference type="InterPro" id="IPR013783">
    <property type="entry name" value="Ig-like_fold"/>
</dbReference>
<dbReference type="Proteomes" id="UP000324632">
    <property type="component" value="Chromosome 14"/>
</dbReference>
<dbReference type="GO" id="GO:0009897">
    <property type="term" value="C:external side of plasma membrane"/>
    <property type="evidence" value="ECO:0007669"/>
    <property type="project" value="TreeGrafter"/>
</dbReference>
<dbReference type="InterPro" id="IPR003599">
    <property type="entry name" value="Ig_sub"/>
</dbReference>
<dbReference type="AlphaFoldDB" id="A0A5A9NVN6"/>
<dbReference type="SUPFAM" id="SSF48726">
    <property type="entry name" value="Immunoglobulin"/>
    <property type="match status" value="2"/>
</dbReference>
<keyword evidence="15" id="KW-1185">Reference proteome</keyword>
<keyword evidence="4" id="KW-0732">Signal</keyword>
<evidence type="ECO:0000256" key="4">
    <source>
        <dbReference type="ARBA" id="ARBA00022729"/>
    </source>
</evidence>
<evidence type="ECO:0000313" key="15">
    <source>
        <dbReference type="Proteomes" id="UP000324632"/>
    </source>
</evidence>
<feature type="transmembrane region" description="Helical" evidence="12">
    <location>
        <begin position="528"/>
        <end position="551"/>
    </location>
</feature>
<evidence type="ECO:0000256" key="8">
    <source>
        <dbReference type="ARBA" id="ARBA00023170"/>
    </source>
</evidence>
<feature type="transmembrane region" description="Helical" evidence="12">
    <location>
        <begin position="152"/>
        <end position="175"/>
    </location>
</feature>
<dbReference type="GO" id="GO:0006955">
    <property type="term" value="P:immune response"/>
    <property type="evidence" value="ECO:0007669"/>
    <property type="project" value="TreeGrafter"/>
</dbReference>
<dbReference type="PROSITE" id="PS50835">
    <property type="entry name" value="IG_LIKE"/>
    <property type="match status" value="2"/>
</dbReference>
<dbReference type="GO" id="GO:0007166">
    <property type="term" value="P:cell surface receptor signaling pathway"/>
    <property type="evidence" value="ECO:0007669"/>
    <property type="project" value="TreeGrafter"/>
</dbReference>
<name>A0A5A9NVN6_9TELE</name>
<dbReference type="Pfam" id="PF07686">
    <property type="entry name" value="V-set"/>
    <property type="match status" value="2"/>
</dbReference>
<feature type="region of interest" description="Disordered" evidence="11">
    <location>
        <begin position="559"/>
        <end position="579"/>
    </location>
</feature>
<keyword evidence="5 12" id="KW-1133">Transmembrane helix</keyword>
<evidence type="ECO:0000256" key="5">
    <source>
        <dbReference type="ARBA" id="ARBA00022989"/>
    </source>
</evidence>
<dbReference type="InterPro" id="IPR036179">
    <property type="entry name" value="Ig-like_dom_sf"/>
</dbReference>
<dbReference type="Gene3D" id="2.60.40.10">
    <property type="entry name" value="Immunoglobulins"/>
    <property type="match status" value="2"/>
</dbReference>
<organism evidence="14 15">
    <name type="scientific">Triplophysa tibetana</name>
    <dbReference type="NCBI Taxonomy" id="1572043"/>
    <lineage>
        <taxon>Eukaryota</taxon>
        <taxon>Metazoa</taxon>
        <taxon>Chordata</taxon>
        <taxon>Craniata</taxon>
        <taxon>Vertebrata</taxon>
        <taxon>Euteleostomi</taxon>
        <taxon>Actinopterygii</taxon>
        <taxon>Neopterygii</taxon>
        <taxon>Teleostei</taxon>
        <taxon>Ostariophysi</taxon>
        <taxon>Cypriniformes</taxon>
        <taxon>Nemacheilidae</taxon>
        <taxon>Triplophysa</taxon>
    </lineage>
</organism>
<dbReference type="SMART" id="SM00409">
    <property type="entry name" value="IG"/>
    <property type="match status" value="2"/>
</dbReference>
<reference evidence="14 15" key="1">
    <citation type="journal article" date="2019" name="Mol. Ecol. Resour.">
        <title>Chromosome-level genome assembly of Triplophysa tibetana, a fish adapted to the harsh high-altitude environment of the Tibetan Plateau.</title>
        <authorList>
            <person name="Yang X."/>
            <person name="Liu H."/>
            <person name="Ma Z."/>
            <person name="Zou Y."/>
            <person name="Zou M."/>
            <person name="Mao Y."/>
            <person name="Li X."/>
            <person name="Wang H."/>
            <person name="Chen T."/>
            <person name="Wang W."/>
            <person name="Yang R."/>
        </authorList>
    </citation>
    <scope>NUCLEOTIDE SEQUENCE [LARGE SCALE GENOMIC DNA]</scope>
    <source>
        <strain evidence="14">TTIB1903HZAU</strain>
        <tissue evidence="14">Muscle</tissue>
    </source>
</reference>
<dbReference type="GO" id="GO:0031295">
    <property type="term" value="P:T cell costimulation"/>
    <property type="evidence" value="ECO:0007669"/>
    <property type="project" value="TreeGrafter"/>
</dbReference>
<dbReference type="GO" id="GO:0042130">
    <property type="term" value="P:negative regulation of T cell proliferation"/>
    <property type="evidence" value="ECO:0007669"/>
    <property type="project" value="TreeGrafter"/>
</dbReference>
<dbReference type="InterPro" id="IPR007110">
    <property type="entry name" value="Ig-like_dom"/>
</dbReference>
<feature type="compositionally biased region" description="Low complexity" evidence="11">
    <location>
        <begin position="239"/>
        <end position="249"/>
    </location>
</feature>
<gene>
    <name evidence="14" type="ORF">E1301_Tti018225</name>
</gene>
<evidence type="ECO:0000256" key="9">
    <source>
        <dbReference type="ARBA" id="ARBA00023180"/>
    </source>
</evidence>
<dbReference type="InterPro" id="IPR013106">
    <property type="entry name" value="Ig_V-set"/>
</dbReference>
<evidence type="ECO:0000259" key="13">
    <source>
        <dbReference type="PROSITE" id="PS50835"/>
    </source>
</evidence>
<evidence type="ECO:0000256" key="6">
    <source>
        <dbReference type="ARBA" id="ARBA00023136"/>
    </source>
</evidence>
<protein>
    <recommendedName>
        <fullName evidence="13">Ig-like domain-containing protein</fullName>
    </recommendedName>
</protein>
<accession>A0A5A9NVN6</accession>
<comment type="subcellular location">
    <subcellularLocation>
        <location evidence="1">Cell membrane</location>
        <topology evidence="1">Single-pass type I membrane protein</topology>
    </subcellularLocation>
</comment>
<evidence type="ECO:0000256" key="3">
    <source>
        <dbReference type="ARBA" id="ARBA00022692"/>
    </source>
</evidence>
<keyword evidence="2" id="KW-1003">Cell membrane</keyword>
<dbReference type="Pfam" id="PF10545">
    <property type="entry name" value="MADF_DNA_bdg"/>
    <property type="match status" value="1"/>
</dbReference>
<sequence>MDEEDAAGPSRECANPWPHRDRLFHFSEQVNDSFRFKCLLCLPKQKFITAYKNSSSNLRKDVKVRLEKLIQHAVRIAQRRRACSLNEPAARPPQPVFQPHYDPSEPTPMQIEERALRMSHRSDRRVHRPTSTTRECQNQTAVNCIHQNETQWHIIIIISALMNAVLIIVTIVGDLQHDIMDDTRLIVEVEKRKVIYDPQDVIYKDVQVKERAWEAVEDAVGVDEITFSQPSSIELDECSSANSESEASSTRVQSPALSPVKSPVTPTVDKEEQVKSCCYIYAMLVNIWTIDKVYSRVTIDGVIGGSVLLPCASKKHEQNLQDINVLWRYNANMNVFTILKGKGSVEHQEPKYKNKTEFFPDEFLKGIFSIQLNNLVHTDAGEYDCYIVNSGEHVKVWLLINVYSQVTVNGVIGSSVFLPCTSNITEYKLQDVNVHWRYNASMHVCDILKGKGSVEHQEPRFKNKTEFFPGGFVRGNFSIQLNKLEHTDAGEYECYIVHSGEHVNVRLLINESTEAKEAGGDKSEETNIVLISITVVCVFVLVMLSIFLFVYKWVYKPSRSQESNPAPEELEPVNQNHHD</sequence>
<dbReference type="PANTHER" id="PTHR25466:SF14">
    <property type="entry name" value="BUTYROPHILIN SUBFAMILY 2 MEMBER A2-LIKE-RELATED"/>
    <property type="match status" value="1"/>
</dbReference>
<comment type="caution">
    <text evidence="14">The sequence shown here is derived from an EMBL/GenBank/DDBJ whole genome shotgun (WGS) entry which is preliminary data.</text>
</comment>